<dbReference type="RefSeq" id="WP_097175734.1">
    <property type="nucleotide sequence ID" value="NZ_OBML01000009.1"/>
</dbReference>
<accession>A0A285T982</accession>
<gene>
    <name evidence="3" type="ORF">SAMN05421512_109207</name>
</gene>
<proteinExistence type="predicted"/>
<protein>
    <submittedName>
        <fullName evidence="3">Phasin</fullName>
    </submittedName>
</protein>
<dbReference type="AlphaFoldDB" id="A0A285T982"/>
<keyword evidence="4" id="KW-1185">Reference proteome</keyword>
<dbReference type="OrthoDB" id="8479257at2"/>
<keyword evidence="1" id="KW-0175">Coiled coil</keyword>
<evidence type="ECO:0000259" key="2">
    <source>
        <dbReference type="Pfam" id="PF09361"/>
    </source>
</evidence>
<feature type="coiled-coil region" evidence="1">
    <location>
        <begin position="50"/>
        <end position="77"/>
    </location>
</feature>
<dbReference type="EMBL" id="OBML01000009">
    <property type="protein sequence ID" value="SOC18119.1"/>
    <property type="molecule type" value="Genomic_DNA"/>
</dbReference>
<dbReference type="InterPro" id="IPR010234">
    <property type="entry name" value="Phasin_subfam-2"/>
</dbReference>
<dbReference type="Pfam" id="PF09361">
    <property type="entry name" value="Phasin_2"/>
    <property type="match status" value="1"/>
</dbReference>
<sequence length="174" mass="18958">MTETKTAAAAPKAPRAKTAKAADATIAAFPNFEAFTMPNMPKMEIPAVTREMAEKSIEQAREAYAKLKTAAEDATDLIEDGFETTRRSVLDFNHKAVDAARANTDATFQFVKDMFEVKTLAEAIELQTSFARAQFDAFGAQAKDMQELSTKLAGEMNETFKGAVDKASKDFKAA</sequence>
<feature type="domain" description="Phasin" evidence="2">
    <location>
        <begin position="67"/>
        <end position="161"/>
    </location>
</feature>
<dbReference type="NCBIfam" id="TIGR01985">
    <property type="entry name" value="phasin_2"/>
    <property type="match status" value="1"/>
</dbReference>
<evidence type="ECO:0000256" key="1">
    <source>
        <dbReference type="SAM" id="Coils"/>
    </source>
</evidence>
<evidence type="ECO:0000313" key="3">
    <source>
        <dbReference type="EMBL" id="SOC18119.1"/>
    </source>
</evidence>
<reference evidence="3 4" key="1">
    <citation type="submission" date="2017-08" db="EMBL/GenBank/DDBJ databases">
        <authorList>
            <person name="de Groot N.N."/>
        </authorList>
    </citation>
    <scope>NUCLEOTIDE SEQUENCE [LARGE SCALE GENOMIC DNA]</scope>
    <source>
        <strain evidence="3 4">USBA 352</strain>
    </source>
</reference>
<evidence type="ECO:0000313" key="4">
    <source>
        <dbReference type="Proteomes" id="UP000219331"/>
    </source>
</evidence>
<organism evidence="3 4">
    <name type="scientific">Stappia indica</name>
    <dbReference type="NCBI Taxonomy" id="538381"/>
    <lineage>
        <taxon>Bacteria</taxon>
        <taxon>Pseudomonadati</taxon>
        <taxon>Pseudomonadota</taxon>
        <taxon>Alphaproteobacteria</taxon>
        <taxon>Hyphomicrobiales</taxon>
        <taxon>Stappiaceae</taxon>
        <taxon>Stappia</taxon>
    </lineage>
</organism>
<dbReference type="Proteomes" id="UP000219331">
    <property type="component" value="Unassembled WGS sequence"/>
</dbReference>
<name>A0A285T982_9HYPH</name>
<dbReference type="InterPro" id="IPR018968">
    <property type="entry name" value="Phasin"/>
</dbReference>
<dbReference type="STRING" id="538381.GCA_001696535_02485"/>